<evidence type="ECO:0008006" key="9">
    <source>
        <dbReference type="Google" id="ProtNLM"/>
    </source>
</evidence>
<sequence length="220" mass="25597">MSKVKYFYDLMSQPSRALWIALQMSKSSYEDCPVALRKLENRSEKFKKINRFQKVPCIVDGDFHLGESVAILRYLSDKGHIDGQLYPKDLQCRAQVDEFLEWQHLNLRLPCSTYFLKVGLYPMMGLAEVPTVEKLTELQNEMENNLKLVENVWLKHKDFLTGNKLTAADLFGACEIEQTKICKYNVSDKFPKISDWLSKVRQESNPFYDSGHKFVNKLAK</sequence>
<evidence type="ECO:0000313" key="8">
    <source>
        <dbReference type="EnsemblMetazoa" id="MDOA000791-PA"/>
    </source>
</evidence>
<dbReference type="InterPro" id="IPR004046">
    <property type="entry name" value="GST_C"/>
</dbReference>
<dbReference type="EnsemblMetazoa" id="MDOA003053-RA">
    <property type="protein sequence ID" value="MDOA003053-PA"/>
    <property type="gene ID" value="MDOA003053"/>
</dbReference>
<evidence type="ECO:0000256" key="5">
    <source>
        <dbReference type="ARBA" id="ARBA00047960"/>
    </source>
</evidence>
<dbReference type="OrthoDB" id="422574at2759"/>
<dbReference type="InterPro" id="IPR040075">
    <property type="entry name" value="GST_N_Theta"/>
</dbReference>
<dbReference type="Gene3D" id="1.20.1050.10">
    <property type="match status" value="1"/>
</dbReference>
<evidence type="ECO:0000256" key="1">
    <source>
        <dbReference type="ARBA" id="ARBA00004496"/>
    </source>
</evidence>
<dbReference type="EnsemblMetazoa" id="MDOA000791-RA">
    <property type="protein sequence ID" value="MDOA000791-PA"/>
    <property type="gene ID" value="MDOA000791"/>
</dbReference>
<dbReference type="VEuPathDB" id="VectorBase:MDOA000791"/>
<dbReference type="InterPro" id="IPR051369">
    <property type="entry name" value="GST_Theta"/>
</dbReference>
<dbReference type="SUPFAM" id="SSF47616">
    <property type="entry name" value="GST C-terminal domain-like"/>
    <property type="match status" value="1"/>
</dbReference>
<evidence type="ECO:0000256" key="3">
    <source>
        <dbReference type="ARBA" id="ARBA00022490"/>
    </source>
</evidence>
<dbReference type="CDD" id="cd03050">
    <property type="entry name" value="GST_N_Theta"/>
    <property type="match status" value="1"/>
</dbReference>
<accession>A0A1I8M394</accession>
<dbReference type="STRING" id="7370.A0A1I8M394"/>
<dbReference type="InterPro" id="IPR004045">
    <property type="entry name" value="Glutathione_S-Trfase_N"/>
</dbReference>
<dbReference type="Gene3D" id="3.40.30.10">
    <property type="entry name" value="Glutaredoxin"/>
    <property type="match status" value="1"/>
</dbReference>
<dbReference type="eggNOG" id="KOG0867">
    <property type="taxonomic scope" value="Eukaryota"/>
</dbReference>
<dbReference type="GO" id="GO:0005737">
    <property type="term" value="C:cytoplasm"/>
    <property type="evidence" value="ECO:0007669"/>
    <property type="project" value="UniProtKB-SubCell"/>
</dbReference>
<protein>
    <recommendedName>
        <fullName evidence="9">Glutathione S-transferase</fullName>
    </recommendedName>
</protein>
<dbReference type="PANTHER" id="PTHR43917">
    <property type="match status" value="1"/>
</dbReference>
<comment type="similarity">
    <text evidence="2">Belongs to the GST superfamily. Theta family.</text>
</comment>
<dbReference type="KEGG" id="mde:101898455"/>
<keyword evidence="3" id="KW-0963">Cytoplasm</keyword>
<dbReference type="InterPro" id="IPR036249">
    <property type="entry name" value="Thioredoxin-like_sf"/>
</dbReference>
<dbReference type="Pfam" id="PF00043">
    <property type="entry name" value="GST_C"/>
    <property type="match status" value="1"/>
</dbReference>
<dbReference type="InterPro" id="IPR040079">
    <property type="entry name" value="Glutathione_S-Trfase"/>
</dbReference>
<dbReference type="PROSITE" id="PS50405">
    <property type="entry name" value="GST_CTER"/>
    <property type="match status" value="1"/>
</dbReference>
<evidence type="ECO:0000256" key="2">
    <source>
        <dbReference type="ARBA" id="ARBA00009899"/>
    </source>
</evidence>
<feature type="domain" description="GST C-terminal" evidence="7">
    <location>
        <begin position="89"/>
        <end position="220"/>
    </location>
</feature>
<dbReference type="GO" id="GO:0006749">
    <property type="term" value="P:glutathione metabolic process"/>
    <property type="evidence" value="ECO:0007669"/>
    <property type="project" value="TreeGrafter"/>
</dbReference>
<dbReference type="VEuPathDB" id="VectorBase:MDOA003053"/>
<dbReference type="AlphaFoldDB" id="A0A1I8M394"/>
<dbReference type="Pfam" id="PF02798">
    <property type="entry name" value="GST_N"/>
    <property type="match status" value="1"/>
</dbReference>
<dbReference type="PROSITE" id="PS50404">
    <property type="entry name" value="GST_NTER"/>
    <property type="match status" value="1"/>
</dbReference>
<organism evidence="8">
    <name type="scientific">Musca domestica</name>
    <name type="common">House fly</name>
    <dbReference type="NCBI Taxonomy" id="7370"/>
    <lineage>
        <taxon>Eukaryota</taxon>
        <taxon>Metazoa</taxon>
        <taxon>Ecdysozoa</taxon>
        <taxon>Arthropoda</taxon>
        <taxon>Hexapoda</taxon>
        <taxon>Insecta</taxon>
        <taxon>Pterygota</taxon>
        <taxon>Neoptera</taxon>
        <taxon>Endopterygota</taxon>
        <taxon>Diptera</taxon>
        <taxon>Brachycera</taxon>
        <taxon>Muscomorpha</taxon>
        <taxon>Muscoidea</taxon>
        <taxon>Muscidae</taxon>
        <taxon>Musca</taxon>
    </lineage>
</organism>
<dbReference type="RefSeq" id="XP_005191053.2">
    <property type="nucleotide sequence ID" value="XM_005190996.4"/>
</dbReference>
<dbReference type="SUPFAM" id="SSF52833">
    <property type="entry name" value="Thioredoxin-like"/>
    <property type="match status" value="1"/>
</dbReference>
<dbReference type="SFLD" id="SFLDG00358">
    <property type="entry name" value="Main_(cytGST)"/>
    <property type="match status" value="1"/>
</dbReference>
<dbReference type="InterPro" id="IPR010987">
    <property type="entry name" value="Glutathione-S-Trfase_C-like"/>
</dbReference>
<evidence type="ECO:0000259" key="7">
    <source>
        <dbReference type="PROSITE" id="PS50405"/>
    </source>
</evidence>
<dbReference type="InterPro" id="IPR040077">
    <property type="entry name" value="GST_C_Theta"/>
</dbReference>
<evidence type="ECO:0000259" key="6">
    <source>
        <dbReference type="PROSITE" id="PS50404"/>
    </source>
</evidence>
<proteinExistence type="inferred from homology"/>
<dbReference type="GO" id="GO:0004364">
    <property type="term" value="F:glutathione transferase activity"/>
    <property type="evidence" value="ECO:0007669"/>
    <property type="project" value="UniProtKB-EC"/>
</dbReference>
<keyword evidence="4" id="KW-0808">Transferase</keyword>
<feature type="domain" description="GST N-terminal" evidence="6">
    <location>
        <begin position="2"/>
        <end position="83"/>
    </location>
</feature>
<gene>
    <name evidence="8" type="primary">101898455</name>
</gene>
<dbReference type="InterPro" id="IPR036282">
    <property type="entry name" value="Glutathione-S-Trfase_C_sf"/>
</dbReference>
<dbReference type="FunFam" id="1.20.1050.10:FF:000039">
    <property type="entry name" value="Glutathione S-transferase theta-1"/>
    <property type="match status" value="1"/>
</dbReference>
<dbReference type="CDD" id="cd03183">
    <property type="entry name" value="GST_C_Theta"/>
    <property type="match status" value="1"/>
</dbReference>
<dbReference type="PANTHER" id="PTHR43917:SF8">
    <property type="entry name" value="GH16740P-RELATED"/>
    <property type="match status" value="1"/>
</dbReference>
<comment type="catalytic activity">
    <reaction evidence="5">
        <text>RX + glutathione = an S-substituted glutathione + a halide anion + H(+)</text>
        <dbReference type="Rhea" id="RHEA:16437"/>
        <dbReference type="ChEBI" id="CHEBI:15378"/>
        <dbReference type="ChEBI" id="CHEBI:16042"/>
        <dbReference type="ChEBI" id="CHEBI:17792"/>
        <dbReference type="ChEBI" id="CHEBI:57925"/>
        <dbReference type="ChEBI" id="CHEBI:90779"/>
        <dbReference type="EC" id="2.5.1.18"/>
    </reaction>
</comment>
<evidence type="ECO:0000256" key="4">
    <source>
        <dbReference type="ARBA" id="ARBA00022679"/>
    </source>
</evidence>
<comment type="subcellular location">
    <subcellularLocation>
        <location evidence="1">Cytoplasm</location>
    </subcellularLocation>
</comment>
<name>A0A1I8M394_MUSDO</name>
<dbReference type="SFLD" id="SFLDS00019">
    <property type="entry name" value="Glutathione_Transferase_(cytos"/>
    <property type="match status" value="1"/>
</dbReference>
<dbReference type="VEuPathDB" id="VectorBase:MDOMA2_017907"/>
<reference evidence="8" key="1">
    <citation type="submission" date="2020-05" db="UniProtKB">
        <authorList>
            <consortium name="EnsemblMetazoa"/>
        </authorList>
    </citation>
    <scope>IDENTIFICATION</scope>
    <source>
        <strain evidence="8">Aabys</strain>
    </source>
</reference>